<evidence type="ECO:0000313" key="2">
    <source>
        <dbReference type="EMBL" id="KAL3686232.1"/>
    </source>
</evidence>
<gene>
    <name evidence="2" type="ORF">R1sor_004254</name>
</gene>
<feature type="region of interest" description="Disordered" evidence="1">
    <location>
        <begin position="27"/>
        <end position="90"/>
    </location>
</feature>
<dbReference type="EMBL" id="JBJQOH010000006">
    <property type="protein sequence ID" value="KAL3686232.1"/>
    <property type="molecule type" value="Genomic_DNA"/>
</dbReference>
<feature type="compositionally biased region" description="Basic and acidic residues" evidence="1">
    <location>
        <begin position="564"/>
        <end position="579"/>
    </location>
</feature>
<accession>A0ABD3H6T1</accession>
<protein>
    <submittedName>
        <fullName evidence="2">Uncharacterized protein</fullName>
    </submittedName>
</protein>
<keyword evidence="3" id="KW-1185">Reference proteome</keyword>
<feature type="compositionally biased region" description="Basic and acidic residues" evidence="1">
    <location>
        <begin position="725"/>
        <end position="741"/>
    </location>
</feature>
<sequence length="763" mass="83637">MTGMSDDVIDHVTTEYLREAQYNGPPRLRNASFSYTSGAPGSDDWRPTGSIRGSLSSGEVHGRPVPGDRDFGRSHQGISNHRGGSDSFSFLSEASAPDRLVEMMKMLRIMRSAHERNFGSRKVPGNLKQGAAGSGLEEEHKQYVEKLGNEWRDVARILRCKSKQKDESAECSVSEVSSAMESCYSSEVVEMNGSGSNSNFAPAEFGNFGEVALSADVLPGKAKDIVEDEHVARVRESEGKVPVNHRDEGGHVSGVGEVLGQIEDDDERQDGLSESSRIGTEVFGEDNSVGPEVTETTQGVVDSRRGISSRGPNKAMGSERQQEAESCDECDGVDVHGKSIYKETIPQELAQSEHDVYPTSLASSDSEFEKSLIGLDAEEISVGKTPRKEIRRLRSVFSQQPLTIPTDLESPSEKTSDRRTKSRWDSSPFSPFKDRSNIPSGSEQRRTPRRLLDEDRRSKPQPWASGLRTPEKSPKRRASLDPRRRTDPKSSQVSSNVSDDSPDLPVIPKPRLHRSATLDMRLSTHRGKAATEEPKVSTEASKDAGESSTALDIPPFRTPLSSIRVDRTDKDCSTSDQTHRSCTSCQRRRAAINDDRNSLGKSGNHSPSSSQQAKSGRNISAIPDVPSKHSNMEKSTGMKKPNVQLKKASSRLSSSLEFEDSEDFHQTSFPLSSEESPRSTAFPGAPNESKSGSKDTPTFRRSATWNDRIHTPEAKLTPGGPRRGGKVDRVARFPEGPRSHNEPPPFVVPSPSSTQRTRTSKVV</sequence>
<organism evidence="2 3">
    <name type="scientific">Riccia sorocarpa</name>
    <dbReference type="NCBI Taxonomy" id="122646"/>
    <lineage>
        <taxon>Eukaryota</taxon>
        <taxon>Viridiplantae</taxon>
        <taxon>Streptophyta</taxon>
        <taxon>Embryophyta</taxon>
        <taxon>Marchantiophyta</taxon>
        <taxon>Marchantiopsida</taxon>
        <taxon>Marchantiidae</taxon>
        <taxon>Marchantiales</taxon>
        <taxon>Ricciaceae</taxon>
        <taxon>Riccia</taxon>
    </lineage>
</organism>
<feature type="compositionally biased region" description="Basic and acidic residues" evidence="1">
    <location>
        <begin position="411"/>
        <end position="424"/>
    </location>
</feature>
<evidence type="ECO:0000313" key="3">
    <source>
        <dbReference type="Proteomes" id="UP001633002"/>
    </source>
</evidence>
<feature type="compositionally biased region" description="Low complexity" evidence="1">
    <location>
        <begin position="489"/>
        <end position="506"/>
    </location>
</feature>
<proteinExistence type="predicted"/>
<dbReference type="Proteomes" id="UP001633002">
    <property type="component" value="Unassembled WGS sequence"/>
</dbReference>
<feature type="compositionally biased region" description="Polar residues" evidence="1">
    <location>
        <begin position="599"/>
        <end position="618"/>
    </location>
</feature>
<comment type="caution">
    <text evidence="2">The sequence shown here is derived from an EMBL/GenBank/DDBJ whole genome shotgun (WGS) entry which is preliminary data.</text>
</comment>
<feature type="compositionally biased region" description="Basic and acidic residues" evidence="1">
    <location>
        <begin position="529"/>
        <end position="545"/>
    </location>
</feature>
<reference evidence="2 3" key="1">
    <citation type="submission" date="2024-09" db="EMBL/GenBank/DDBJ databases">
        <title>Chromosome-scale assembly of Riccia sorocarpa.</title>
        <authorList>
            <person name="Paukszto L."/>
        </authorList>
    </citation>
    <scope>NUCLEOTIDE SEQUENCE [LARGE SCALE GENOMIC DNA]</scope>
    <source>
        <strain evidence="2">LP-2024</strain>
        <tissue evidence="2">Aerial parts of the thallus</tissue>
    </source>
</reference>
<feature type="compositionally biased region" description="Basic and acidic residues" evidence="1">
    <location>
        <begin position="469"/>
        <end position="488"/>
    </location>
</feature>
<feature type="compositionally biased region" description="Basic and acidic residues" evidence="1">
    <location>
        <begin position="443"/>
        <end position="458"/>
    </location>
</feature>
<evidence type="ECO:0000256" key="1">
    <source>
        <dbReference type="SAM" id="MobiDB-lite"/>
    </source>
</evidence>
<feature type="compositionally biased region" description="Basic and acidic residues" evidence="1">
    <location>
        <begin position="60"/>
        <end position="73"/>
    </location>
</feature>
<dbReference type="AlphaFoldDB" id="A0ABD3H6T1"/>
<name>A0ABD3H6T1_9MARC</name>
<feature type="region of interest" description="Disordered" evidence="1">
    <location>
        <begin position="242"/>
        <end position="763"/>
    </location>
</feature>
<feature type="compositionally biased region" description="Polar residues" evidence="1">
    <location>
        <begin position="688"/>
        <end position="705"/>
    </location>
</feature>